<evidence type="ECO:0000313" key="7">
    <source>
        <dbReference type="Proteomes" id="UP000053039"/>
    </source>
</evidence>
<accession>A0A117PMB5</accession>
<comment type="cofactor">
    <cofactor evidence="1">
        <name>pantetheine 4'-phosphate</name>
        <dbReference type="ChEBI" id="CHEBI:47942"/>
    </cofactor>
</comment>
<dbReference type="AlphaFoldDB" id="A0A117PMB5"/>
<dbReference type="InterPro" id="IPR009081">
    <property type="entry name" value="PP-bd_ACP"/>
</dbReference>
<dbReference type="PROSITE" id="PS00012">
    <property type="entry name" value="PHOSPHOPANTETHEINE"/>
    <property type="match status" value="1"/>
</dbReference>
<sequence length="421" mass="44700">MLQFASFSFDAAVLDIAVTLARGGTLVVPTGEERAEAEVLTALVRAEGVGAASVVPSLLGVLDPEQVSGVETLLLGAERLTEQVAQAWSPGRRLVNTYGPTEATVMVTAGAVDGVGLPSIGAPVANARLYVLDASLHPVPVGVAGEVFIAGPQVARGYAGRPALTGERFLPDPFMADGSRMYRSGDRARWLPDGRLDFVGRADQQVKVRGFRIEPGEIEAVLADHPRVRSAVVVPFGDEDDRRLAAYLVPDDPTEGIPPVSDLRAHASAHLPAFMIPSVFTELAALPLTPNGKLDRAALPAPDGGRAGLDEFVAPSGDAEEALARLWAQLLGSERVGATDNFFELGGHSLLATQVISRIREVFELDIPLSALFDQPTVRGLAEVVEERIWYEIEHMSEAEVLQNLDPQARGAESDENGVSS</sequence>
<name>A0A117PMB5_9ACTN</name>
<evidence type="ECO:0000256" key="2">
    <source>
        <dbReference type="ARBA" id="ARBA00006432"/>
    </source>
</evidence>
<dbReference type="SMART" id="SM00823">
    <property type="entry name" value="PKS_PP"/>
    <property type="match status" value="1"/>
</dbReference>
<dbReference type="CDD" id="cd05930">
    <property type="entry name" value="A_NRPS"/>
    <property type="match status" value="1"/>
</dbReference>
<dbReference type="Pfam" id="PF00501">
    <property type="entry name" value="AMP-binding"/>
    <property type="match status" value="1"/>
</dbReference>
<evidence type="ECO:0000256" key="1">
    <source>
        <dbReference type="ARBA" id="ARBA00001957"/>
    </source>
</evidence>
<comment type="caution">
    <text evidence="6">The sequence shown here is derived from an EMBL/GenBank/DDBJ whole genome shotgun (WGS) entry which is preliminary data.</text>
</comment>
<dbReference type="Proteomes" id="UP000053039">
    <property type="component" value="Unassembled WGS sequence"/>
</dbReference>
<dbReference type="FunFam" id="3.30.300.30:FF:000010">
    <property type="entry name" value="Enterobactin synthetase component F"/>
    <property type="match status" value="1"/>
</dbReference>
<dbReference type="EMBL" id="LMWM01000075">
    <property type="protein sequence ID" value="KUM82318.1"/>
    <property type="molecule type" value="Genomic_DNA"/>
</dbReference>
<dbReference type="GO" id="GO:0072330">
    <property type="term" value="P:monocarboxylic acid biosynthetic process"/>
    <property type="evidence" value="ECO:0007669"/>
    <property type="project" value="UniProtKB-ARBA"/>
</dbReference>
<keyword evidence="3" id="KW-0596">Phosphopantetheine</keyword>
<dbReference type="Gene3D" id="1.10.1200.10">
    <property type="entry name" value="ACP-like"/>
    <property type="match status" value="1"/>
</dbReference>
<dbReference type="PROSITE" id="PS50075">
    <property type="entry name" value="CARRIER"/>
    <property type="match status" value="1"/>
</dbReference>
<dbReference type="InterPro" id="IPR036736">
    <property type="entry name" value="ACP-like_sf"/>
</dbReference>
<dbReference type="InterPro" id="IPR020806">
    <property type="entry name" value="PKS_PP-bd"/>
</dbReference>
<dbReference type="GO" id="GO:0044550">
    <property type="term" value="P:secondary metabolite biosynthetic process"/>
    <property type="evidence" value="ECO:0007669"/>
    <property type="project" value="TreeGrafter"/>
</dbReference>
<dbReference type="PANTHER" id="PTHR45527:SF1">
    <property type="entry name" value="FATTY ACID SYNTHASE"/>
    <property type="match status" value="1"/>
</dbReference>
<dbReference type="FunFam" id="2.30.38.10:FF:000001">
    <property type="entry name" value="Non-ribosomal peptide synthetase PvdI"/>
    <property type="match status" value="1"/>
</dbReference>
<evidence type="ECO:0000256" key="4">
    <source>
        <dbReference type="ARBA" id="ARBA00022553"/>
    </source>
</evidence>
<gene>
    <name evidence="6" type="ORF">AQI94_42220</name>
</gene>
<feature type="domain" description="Carrier" evidence="5">
    <location>
        <begin position="314"/>
        <end position="389"/>
    </location>
</feature>
<dbReference type="InterPro" id="IPR045851">
    <property type="entry name" value="AMP-bd_C_sf"/>
</dbReference>
<proteinExistence type="inferred from homology"/>
<dbReference type="Gene3D" id="3.30.300.30">
    <property type="match status" value="1"/>
</dbReference>
<dbReference type="FunFam" id="1.10.1200.10:FF:000016">
    <property type="entry name" value="Non-ribosomal peptide synthase"/>
    <property type="match status" value="1"/>
</dbReference>
<evidence type="ECO:0000259" key="5">
    <source>
        <dbReference type="PROSITE" id="PS50075"/>
    </source>
</evidence>
<dbReference type="InterPro" id="IPR006162">
    <property type="entry name" value="Ppantetheine_attach_site"/>
</dbReference>
<reference evidence="6 7" key="1">
    <citation type="submission" date="2015-10" db="EMBL/GenBank/DDBJ databases">
        <title>Draft genome sequence of Streptomyces pseudovenezuelae DSM 40212, type strain for the species Streptomyces pseudovenezuelae.</title>
        <authorList>
            <person name="Ruckert C."/>
            <person name="Winkler A."/>
            <person name="Kalinowski J."/>
            <person name="Kampfer P."/>
            <person name="Glaeser S."/>
        </authorList>
    </citation>
    <scope>NUCLEOTIDE SEQUENCE [LARGE SCALE GENOMIC DNA]</scope>
    <source>
        <strain evidence="6 7">DSM 40212</strain>
    </source>
</reference>
<dbReference type="Gene3D" id="3.40.50.12780">
    <property type="entry name" value="N-terminal domain of ligase-like"/>
    <property type="match status" value="1"/>
</dbReference>
<evidence type="ECO:0000313" key="6">
    <source>
        <dbReference type="EMBL" id="KUM82318.1"/>
    </source>
</evidence>
<evidence type="ECO:0000256" key="3">
    <source>
        <dbReference type="ARBA" id="ARBA00022450"/>
    </source>
</evidence>
<comment type="similarity">
    <text evidence="2">Belongs to the ATP-dependent AMP-binding enzyme family.</text>
</comment>
<keyword evidence="4" id="KW-0597">Phosphoprotein</keyword>
<protein>
    <recommendedName>
        <fullName evidence="5">Carrier domain-containing protein</fullName>
    </recommendedName>
</protein>
<dbReference type="Pfam" id="PF00550">
    <property type="entry name" value="PP-binding"/>
    <property type="match status" value="1"/>
</dbReference>
<dbReference type="PANTHER" id="PTHR45527">
    <property type="entry name" value="NONRIBOSOMAL PEPTIDE SYNTHETASE"/>
    <property type="match status" value="1"/>
</dbReference>
<dbReference type="GO" id="GO:0017000">
    <property type="term" value="P:antibiotic biosynthetic process"/>
    <property type="evidence" value="ECO:0007669"/>
    <property type="project" value="UniProtKB-ARBA"/>
</dbReference>
<dbReference type="GO" id="GO:0031177">
    <property type="term" value="F:phosphopantetheine binding"/>
    <property type="evidence" value="ECO:0007669"/>
    <property type="project" value="InterPro"/>
</dbReference>
<dbReference type="Pfam" id="PF13193">
    <property type="entry name" value="AMP-binding_C"/>
    <property type="match status" value="1"/>
</dbReference>
<dbReference type="InterPro" id="IPR025110">
    <property type="entry name" value="AMP-bd_C"/>
</dbReference>
<dbReference type="GO" id="GO:0043041">
    <property type="term" value="P:amino acid activation for nonribosomal peptide biosynthetic process"/>
    <property type="evidence" value="ECO:0007669"/>
    <property type="project" value="TreeGrafter"/>
</dbReference>
<dbReference type="SUPFAM" id="SSF56801">
    <property type="entry name" value="Acetyl-CoA synthetase-like"/>
    <property type="match status" value="1"/>
</dbReference>
<dbReference type="InterPro" id="IPR042099">
    <property type="entry name" value="ANL_N_sf"/>
</dbReference>
<dbReference type="GO" id="GO:0005737">
    <property type="term" value="C:cytoplasm"/>
    <property type="evidence" value="ECO:0007669"/>
    <property type="project" value="TreeGrafter"/>
</dbReference>
<dbReference type="InterPro" id="IPR000873">
    <property type="entry name" value="AMP-dep_synth/lig_dom"/>
</dbReference>
<organism evidence="6 7">
    <name type="scientific">Streptomyces pseudovenezuelae</name>
    <dbReference type="NCBI Taxonomy" id="67350"/>
    <lineage>
        <taxon>Bacteria</taxon>
        <taxon>Bacillati</taxon>
        <taxon>Actinomycetota</taxon>
        <taxon>Actinomycetes</taxon>
        <taxon>Kitasatosporales</taxon>
        <taxon>Streptomycetaceae</taxon>
        <taxon>Streptomyces</taxon>
        <taxon>Streptomyces aurantiacus group</taxon>
    </lineage>
</organism>
<dbReference type="SUPFAM" id="SSF47336">
    <property type="entry name" value="ACP-like"/>
    <property type="match status" value="1"/>
</dbReference>